<evidence type="ECO:0000313" key="1">
    <source>
        <dbReference type="EMBL" id="AYO30569.1"/>
    </source>
</evidence>
<gene>
    <name evidence="1" type="ORF">D2962_08010</name>
</gene>
<protein>
    <submittedName>
        <fullName evidence="1">Uncharacterized protein</fullName>
    </submittedName>
</protein>
<reference evidence="1 2" key="1">
    <citation type="submission" date="2018-10" db="EMBL/GenBank/DDBJ databases">
        <authorList>
            <person name="Zhang X."/>
        </authorList>
    </citation>
    <scope>NUCLEOTIDE SEQUENCE [LARGE SCALE GENOMIC DNA]</scope>
    <source>
        <strain evidence="1 2">SK-G1</strain>
    </source>
</reference>
<dbReference type="KEGG" id="bacg:D2962_08010"/>
<dbReference type="RefSeq" id="WP_120765465.1">
    <property type="nucleotide sequence ID" value="NZ_CP033169.1"/>
</dbReference>
<accession>A0A3G2R5B1</accession>
<dbReference type="AlphaFoldDB" id="A0A3G2R5B1"/>
<evidence type="ECO:0000313" key="2">
    <source>
        <dbReference type="Proteomes" id="UP000280960"/>
    </source>
</evidence>
<sequence>MKIQCPFLIKYKAIQYINITGIIYKCNLGNALLKSADLRKKWACGGCPVPWIINNKPCSYLKPHKTFLIRGSSKTWLSCELLNIVMDSSGDFCHLNCKIYEQNIFKK</sequence>
<keyword evidence="2" id="KW-1185">Reference proteome</keyword>
<organism evidence="1 2">
    <name type="scientific">Biomaibacter acetigenes</name>
    <dbReference type="NCBI Taxonomy" id="2316383"/>
    <lineage>
        <taxon>Bacteria</taxon>
        <taxon>Bacillati</taxon>
        <taxon>Bacillota</taxon>
        <taxon>Clostridia</taxon>
        <taxon>Thermosediminibacterales</taxon>
        <taxon>Tepidanaerobacteraceae</taxon>
        <taxon>Biomaibacter</taxon>
    </lineage>
</organism>
<name>A0A3G2R5B1_9FIRM</name>
<dbReference type="EMBL" id="CP033169">
    <property type="protein sequence ID" value="AYO30569.1"/>
    <property type="molecule type" value="Genomic_DNA"/>
</dbReference>
<dbReference type="Proteomes" id="UP000280960">
    <property type="component" value="Chromosome"/>
</dbReference>
<proteinExistence type="predicted"/>